<evidence type="ECO:0000313" key="2">
    <source>
        <dbReference type="EMBL" id="MBK1828779.1"/>
    </source>
</evidence>
<feature type="region of interest" description="Disordered" evidence="1">
    <location>
        <begin position="406"/>
        <end position="428"/>
    </location>
</feature>
<dbReference type="Proteomes" id="UP000658278">
    <property type="component" value="Unassembled WGS sequence"/>
</dbReference>
<reference evidence="2" key="1">
    <citation type="submission" date="2021-01" db="EMBL/GenBank/DDBJ databases">
        <title>Modified the classification status of verrucomicrobia.</title>
        <authorList>
            <person name="Feng X."/>
        </authorList>
    </citation>
    <scope>NUCLEOTIDE SEQUENCE</scope>
    <source>
        <strain evidence="2">KCTC 22201</strain>
    </source>
</reference>
<sequence length="2723" mass="279541">MRYHFLSFIVAVLGCCASARTITIDSGENFHDLPTFTEIDGDPLSPFADQVVSIDRLADGTVQLVIEGDLVLEATDVLKGEGLYPVVLQVGNDVNIAAAATIDFSAIGMTPGPGGGSGAAGSEGGQGGAGGKGGFGGLPGLFGTGGVKVDGGPLTLGFALTSYGLPATGGFRGWSGRIGGAGEAGGAGVPGQIGYGWRGFGAPGGQSSVPRTPPQSESSTGGDGGASPPFPPAIYIEGDEIRGLLYNGDGTIDGSDRSQFLEYYYNGKPGGEGIGRDPSAVPNSPFAADPDSHGDGGELTAPEWLLVGGTSGGSGAGGSGGAGGAGGGGGGGGAGGLGEWIQPFPSTWSGLLTEIISELAQTEPAQKLKAAVLKRLFKQAKQEAKPTKALPLPEIGATGGLGGFGGRGGDGGNGGVGGDGGSSGAGGGAIRIVAQGTIDFNGTAEVRGGPGSSGSGAGEASPGLFRFLGTGPGPRLPRVEVGAIVTAALDAIRGEEQDSINSGTGGLGGPGGYGFHGDPGDAGGDGGGGSGGTIILEGSLVRGAGTLDMRGGSATNPGGEGRVFVGSNSDPATDTISYLSSFSLLPSDIDLGSTTRAGTTASNPFIAGSPDVPTLPGLVGGAEAFGDLGFSNDAPELFVLADDVMVSDPKIPIEFPLADSTEGTVSLLTATGMASAVAVLRTDRPPSVFADFPGYDYVFVINTRSTPLTEVHFGCNVQPIDDAGLPVLGVETGKLSPVHTVYRREGGWQNDTLFGGSGDVIDDTLGEGEIFVFLVPEDVPAPPGTEDGLGLNFYLSVSDLSDPGNPQTYVIDDDRLVNGELVTADFDPGAASVRSSDWAGGTSGDWNVAANWNTTDPDLGSIVGSGQVPDNTTTLAYNVTINLDGSTTNITQDEKVIIDRFEIGSGSTISLVNNATLPGATTSLTIEKFDVRPDAGLIANDGTIHLGATTEQTSLRFSGTDLTLTGSGEITTTSNAQNVIAGVRSGDSLLQEFGHEIIASGSLGQNSLIMINEGLITTNTAATAGAVVPLVIDPSGNATRSTPAFINRDGLGAGFGTLQPSTGHSELVLTDGHFLIEDGSFFGFTTNTPPAEQQITLNGVRLRHEHATYLDSTQSASPALLVDGSERTLQILEETTLVDTNLRNLNEGRIEIGDNFSNTDLTLLHSALMVSEGSTSSVVLTNASLSSGLLTYNASELSNNALTCASDQLDPDFDAQSFDPASFLIGLDGSLNRLGDLRIDGSFCYNPLIDQLKIVQDTASSAIYADGYYAFPANLLTLQLQSGSHLAISGTLDHNGMIDAGTQSSSEVLVDGQVELVGEGGWKMGAGRIRGITPSDDASILPNEIDRLVIGADQVFFNPAFETTELVIENHGTLLGTVLDYDASTFSDPADSGYQTAIKRVILTNRGVIQPSYGHNASGTSQEPFGGGTIDNEGGIIDLGGSAADPRQFVFDDVRVVGGEITIGTFWGEAATDAYWGNPQAGDPEEDILDAIREGLSTGGSDNGGARDTQFIDVTFSCPLKPALTLAEFLTLLPGDGFLPTPNSLGYTALGPAPPLSGIIALGSGSGVILNNTTLDAHCAFGLIAVERSLTIADNVIVSFERLDVSSDDYEINFGTGSQLILGPFGGTSLTGTNSSTFTVPSGLELRALGNLGDNLVTIINEGTIASAAGTDFSDGPIIFDPNGAAPTGPSETGNIGLTNHGLITGTGTLPGGLGSALQFESGTYDNTAGVIEFAPDADITASNQIHDALIIGGTLRGSGEGATVTLNNSTLRGVKLENLQLLGTYTIDETDLVNDDGTANTFPGGTVTLTGGTTLSRDPSAAPLPVGEFDFIFDGTVNVGDSPSDQLIFAEGVSVSVTGAGSNLRSFTNYGSLTLEGGGISLVGGYTDDANPLTGDVMVFDPTTNQLVTLSSLGVTSLDAETASVIRNAGTIVSLDPLTFDGVRFDNTDGTVSASELYLYDSFVENTDGILESDSSSDGLIYSRNSFINGGMLLGMLKVTSVIDSNTDDDEALTTVNDVIIEGGLTFEGDVNFTTDPALLILGDCTYGSDIDYDTGEMIVSGSLISNNGSTIYPSESGSLKLAGGSVDRVDFAAGNGGGTLEGSGEITGELILDPSSTLRFGIAGTEPGVGYDQIEVTGLDTDAPGVSIQLILDDDFTPWSGDRFTVFVADAPLPADFLSLSSGSTIQVFRNGGPAGTFELEYGPGSSDPNSIVVGNYEPDATLPAPTDGTRKAWTGGLNVTWINGSNTSSSISGTLTAATSPGLSFDGASSNNGDYFINFPAVSSASTEGAFIATMAQAFGSNGSGPTSTGTAGVQESGSRFFIATHRTAAGGGPEYDYNTSFGWFPYDQWLGGLASNFPTNGSPINRFESGGRLTHGTSGNPNLLERGGGKFTLDLRSADPDATPENGVLLVCGAKNEDNFAQSQDLGNGTFGIYVRDNGEPGTVIEQDPVTFVYIPFDAIADTELVAAGRIYDVGNIPQTDQSTQNFTITKGTANGTWFLSIPGHDPSTGTLLISAEGTEASSRSADNVVTHQWYAPTSSWVIQSWDIPQPFPNSYVNNPLVVQSGADGEDMFSFAFFATDPDPVPPPVFETYFPGLDPTADENGNGRSNFEDYAAGYDPTAPTDLGLQPGIHRSSGGQLTLDHPVAIEGEDFVVRWERTSNLTDYFSMTEGEDYRITNTVPLGPERNQVTIEILFGPEQFPTQFFRPRYLRKAVLSNP</sequence>
<feature type="region of interest" description="Disordered" evidence="1">
    <location>
        <begin position="496"/>
        <end position="533"/>
    </location>
</feature>
<feature type="region of interest" description="Disordered" evidence="1">
    <location>
        <begin position="196"/>
        <end position="234"/>
    </location>
</feature>
<dbReference type="RefSeq" id="WP_200282884.1">
    <property type="nucleotide sequence ID" value="NZ_JAENII010000017.1"/>
</dbReference>
<keyword evidence="3" id="KW-1185">Reference proteome</keyword>
<protein>
    <submittedName>
        <fullName evidence="2">Uncharacterized protein</fullName>
    </submittedName>
</protein>
<feature type="compositionally biased region" description="Gly residues" evidence="1">
    <location>
        <begin position="309"/>
        <end position="336"/>
    </location>
</feature>
<accession>A0A934RBU9</accession>
<name>A0A934RBU9_9BACT</name>
<proteinExistence type="predicted"/>
<evidence type="ECO:0000313" key="3">
    <source>
        <dbReference type="Proteomes" id="UP000658278"/>
    </source>
</evidence>
<dbReference type="PROSITE" id="PS51257">
    <property type="entry name" value="PROKAR_LIPOPROTEIN"/>
    <property type="match status" value="1"/>
</dbReference>
<feature type="region of interest" description="Disordered" evidence="1">
    <location>
        <begin position="113"/>
        <end position="132"/>
    </location>
</feature>
<feature type="compositionally biased region" description="Gly residues" evidence="1">
    <location>
        <begin position="448"/>
        <end position="457"/>
    </location>
</feature>
<feature type="region of interest" description="Disordered" evidence="1">
    <location>
        <begin position="308"/>
        <end position="336"/>
    </location>
</feature>
<comment type="caution">
    <text evidence="2">The sequence shown here is derived from an EMBL/GenBank/DDBJ whole genome shotgun (WGS) entry which is preliminary data.</text>
</comment>
<feature type="compositionally biased region" description="Gly residues" evidence="1">
    <location>
        <begin position="503"/>
        <end position="532"/>
    </location>
</feature>
<dbReference type="EMBL" id="JAENII010000017">
    <property type="protein sequence ID" value="MBK1828779.1"/>
    <property type="molecule type" value="Genomic_DNA"/>
</dbReference>
<gene>
    <name evidence="2" type="ORF">JIN81_17220</name>
</gene>
<evidence type="ECO:0000256" key="1">
    <source>
        <dbReference type="SAM" id="MobiDB-lite"/>
    </source>
</evidence>
<feature type="compositionally biased region" description="Polar residues" evidence="1">
    <location>
        <begin position="205"/>
        <end position="220"/>
    </location>
</feature>
<organism evidence="2 3">
    <name type="scientific">Haloferula rosea</name>
    <dbReference type="NCBI Taxonomy" id="490093"/>
    <lineage>
        <taxon>Bacteria</taxon>
        <taxon>Pseudomonadati</taxon>
        <taxon>Verrucomicrobiota</taxon>
        <taxon>Verrucomicrobiia</taxon>
        <taxon>Verrucomicrobiales</taxon>
        <taxon>Verrucomicrobiaceae</taxon>
        <taxon>Haloferula</taxon>
    </lineage>
</organism>
<feature type="region of interest" description="Disordered" evidence="1">
    <location>
        <begin position="441"/>
        <end position="469"/>
    </location>
</feature>
<feature type="region of interest" description="Disordered" evidence="1">
    <location>
        <begin position="271"/>
        <end position="296"/>
    </location>
</feature>